<evidence type="ECO:0000313" key="6">
    <source>
        <dbReference type="Proteomes" id="UP000050794"/>
    </source>
</evidence>
<dbReference type="Pfam" id="PF01399">
    <property type="entry name" value="PCI"/>
    <property type="match status" value="1"/>
</dbReference>
<dbReference type="Proteomes" id="UP000050794">
    <property type="component" value="Unassembled WGS sequence"/>
</dbReference>
<protein>
    <submittedName>
        <fullName evidence="7">PCI domain-containing protein</fullName>
    </submittedName>
</protein>
<keyword evidence="3" id="KW-0175">Coiled coil</keyword>
<keyword evidence="2" id="KW-0647">Proteasome</keyword>
<dbReference type="PANTHER" id="PTHR10678">
    <property type="entry name" value="26S PROTEASOME NON-ATPASE REGULATORY SUBUNIT 11/COP9 SIGNALOSOME COMPLEX SUBUNIT 2"/>
    <property type="match status" value="1"/>
</dbReference>
<proteinExistence type="inferred from homology"/>
<feature type="domain" description="PCI" evidence="4">
    <location>
        <begin position="212"/>
        <end position="365"/>
    </location>
</feature>
<dbReference type="Gene3D" id="1.25.40.570">
    <property type="match status" value="1"/>
</dbReference>
<evidence type="ECO:0000256" key="3">
    <source>
        <dbReference type="SAM" id="Coils"/>
    </source>
</evidence>
<dbReference type="WBParaSite" id="TCNE_0000636301-mRNA-1">
    <property type="protein sequence ID" value="TCNE_0000636301-mRNA-1"/>
    <property type="gene ID" value="TCNE_0000636301"/>
</dbReference>
<dbReference type="InterPro" id="IPR036390">
    <property type="entry name" value="WH_DNA-bd_sf"/>
</dbReference>
<comment type="similarity">
    <text evidence="1">Belongs to the proteasome subunit S9 family.</text>
</comment>
<dbReference type="AlphaFoldDB" id="A0A183UCZ3"/>
<name>A0A183UCZ3_TOXCA</name>
<reference evidence="7" key="1">
    <citation type="submission" date="2016-06" db="UniProtKB">
        <authorList>
            <consortium name="WormBaseParasite"/>
        </authorList>
    </citation>
    <scope>IDENTIFICATION</scope>
</reference>
<feature type="coiled-coil region" evidence="3">
    <location>
        <begin position="114"/>
        <end position="151"/>
    </location>
</feature>
<dbReference type="InterPro" id="IPR050871">
    <property type="entry name" value="26S_Proteasome/COP9_Components"/>
</dbReference>
<evidence type="ECO:0000313" key="5">
    <source>
        <dbReference type="EMBL" id="VDM37678.1"/>
    </source>
</evidence>
<evidence type="ECO:0000256" key="2">
    <source>
        <dbReference type="ARBA" id="ARBA00022942"/>
    </source>
</evidence>
<dbReference type="SUPFAM" id="SSF46785">
    <property type="entry name" value="Winged helix' DNA-binding domain"/>
    <property type="match status" value="1"/>
</dbReference>
<dbReference type="PROSITE" id="PS50250">
    <property type="entry name" value="PCI"/>
    <property type="match status" value="1"/>
</dbReference>
<dbReference type="EMBL" id="UYWY01019481">
    <property type="protein sequence ID" value="VDM37678.1"/>
    <property type="molecule type" value="Genomic_DNA"/>
</dbReference>
<accession>A0A183UCZ3</accession>
<gene>
    <name evidence="5" type="ORF">TCNE_LOCUS6363</name>
</gene>
<keyword evidence="6" id="KW-1185">Reference proteome</keyword>
<dbReference type="Pfam" id="PF18055">
    <property type="entry name" value="RPN6_N"/>
    <property type="match status" value="1"/>
</dbReference>
<organism evidence="6 7">
    <name type="scientific">Toxocara canis</name>
    <name type="common">Canine roundworm</name>
    <dbReference type="NCBI Taxonomy" id="6265"/>
    <lineage>
        <taxon>Eukaryota</taxon>
        <taxon>Metazoa</taxon>
        <taxon>Ecdysozoa</taxon>
        <taxon>Nematoda</taxon>
        <taxon>Chromadorea</taxon>
        <taxon>Rhabditida</taxon>
        <taxon>Spirurina</taxon>
        <taxon>Ascaridomorpha</taxon>
        <taxon>Ascaridoidea</taxon>
        <taxon>Toxocaridae</taxon>
        <taxon>Toxocara</taxon>
    </lineage>
</organism>
<sequence>MSGGTAMDTIASAPHMNEDNAIRYLTNFVKSPVMNEADIKKKEESIMELGNMLAKNKRTHELRNMIENTRPFLVSLGKAKAAKLVRNLVDLCLMIDDQDGDIKWATEQNRTFLRQTLQARLVRLYNDLRRYQHAQQLANQLVRELKKVDDKDVIVEVQLEESKACYHLGNLSKARAALTSARTTANSIYMPPRMQAALDMQSGILHAADERDFKTAFSYFYEAFEGYDTVGDKCDAMRALKYMLLSKVMLDTPDEVSTILSAKLALKYSGSDLEAMRAIADAAKKRSLADFNAAFGRYREELQCDAVVKKHFNSLSDSMLEKDLCRIIEPYCYVQISHIASQIGLDKDKVEKKLSQMILDKKFSG</sequence>
<dbReference type="InterPro" id="IPR000717">
    <property type="entry name" value="PCI_dom"/>
</dbReference>
<dbReference type="SMART" id="SM00753">
    <property type="entry name" value="PAM"/>
    <property type="match status" value="1"/>
</dbReference>
<dbReference type="GO" id="GO:0000502">
    <property type="term" value="C:proteasome complex"/>
    <property type="evidence" value="ECO:0007669"/>
    <property type="project" value="UniProtKB-KW"/>
</dbReference>
<dbReference type="InterPro" id="IPR040773">
    <property type="entry name" value="Rpn6_N"/>
</dbReference>
<evidence type="ECO:0000259" key="4">
    <source>
        <dbReference type="PROSITE" id="PS50250"/>
    </source>
</evidence>
<evidence type="ECO:0000313" key="7">
    <source>
        <dbReference type="WBParaSite" id="TCNE_0000636301-mRNA-1"/>
    </source>
</evidence>
<evidence type="ECO:0000256" key="1">
    <source>
        <dbReference type="ARBA" id="ARBA00007454"/>
    </source>
</evidence>
<reference evidence="5 6" key="2">
    <citation type="submission" date="2018-11" db="EMBL/GenBank/DDBJ databases">
        <authorList>
            <consortium name="Pathogen Informatics"/>
        </authorList>
    </citation>
    <scope>NUCLEOTIDE SEQUENCE [LARGE SCALE GENOMIC DNA]</scope>
</reference>